<reference evidence="2" key="1">
    <citation type="journal article" date="2023" name="Mol. Phylogenet. Evol.">
        <title>Genome-scale phylogeny and comparative genomics of the fungal order Sordariales.</title>
        <authorList>
            <person name="Hensen N."/>
            <person name="Bonometti L."/>
            <person name="Westerberg I."/>
            <person name="Brannstrom I.O."/>
            <person name="Guillou S."/>
            <person name="Cros-Aarteil S."/>
            <person name="Calhoun S."/>
            <person name="Haridas S."/>
            <person name="Kuo A."/>
            <person name="Mondo S."/>
            <person name="Pangilinan J."/>
            <person name="Riley R."/>
            <person name="LaButti K."/>
            <person name="Andreopoulos B."/>
            <person name="Lipzen A."/>
            <person name="Chen C."/>
            <person name="Yan M."/>
            <person name="Daum C."/>
            <person name="Ng V."/>
            <person name="Clum A."/>
            <person name="Steindorff A."/>
            <person name="Ohm R.A."/>
            <person name="Martin F."/>
            <person name="Silar P."/>
            <person name="Natvig D.O."/>
            <person name="Lalanne C."/>
            <person name="Gautier V."/>
            <person name="Ament-Velasquez S.L."/>
            <person name="Kruys A."/>
            <person name="Hutchinson M.I."/>
            <person name="Powell A.J."/>
            <person name="Barry K."/>
            <person name="Miller A.N."/>
            <person name="Grigoriev I.V."/>
            <person name="Debuchy R."/>
            <person name="Gladieux P."/>
            <person name="Hiltunen Thoren M."/>
            <person name="Johannesson H."/>
        </authorList>
    </citation>
    <scope>NUCLEOTIDE SEQUENCE</scope>
    <source>
        <strain evidence="2">CBS 958.72</strain>
    </source>
</reference>
<keyword evidence="3" id="KW-1185">Reference proteome</keyword>
<gene>
    <name evidence="2" type="ORF">B0T24DRAFT_49396</name>
</gene>
<sequence length="275" mass="29673">MGHLVTHSPGTGEELAGVGGDGPSKYSLSLSPGIDTAGDHAETTRLVDDRVTEEWGPRCPFYRRTAPQHPEDNRGALVSGKGDRRGGHVSGALGDATTGGRREMVLQDKESAMHSAAPNGGEAWRQPGSMGLDVLVPLPHACGVEDLVAEETESGTTSGALEPWSIDAETRSARKSGDSTELMRPADQHVERISQAARMHSTLAHVVEYRLGRYPRLADTELAHADTIEEQQEKVVARSLDLAAVATASCPLQHRTFHLVYPVEINERMEDLVEF</sequence>
<evidence type="ECO:0000313" key="3">
    <source>
        <dbReference type="Proteomes" id="UP001287356"/>
    </source>
</evidence>
<reference evidence="2" key="2">
    <citation type="submission" date="2023-06" db="EMBL/GenBank/DDBJ databases">
        <authorList>
            <consortium name="Lawrence Berkeley National Laboratory"/>
            <person name="Haridas S."/>
            <person name="Hensen N."/>
            <person name="Bonometti L."/>
            <person name="Westerberg I."/>
            <person name="Brannstrom I.O."/>
            <person name="Guillou S."/>
            <person name="Cros-Aarteil S."/>
            <person name="Calhoun S."/>
            <person name="Kuo A."/>
            <person name="Mondo S."/>
            <person name="Pangilinan J."/>
            <person name="Riley R."/>
            <person name="Labutti K."/>
            <person name="Andreopoulos B."/>
            <person name="Lipzen A."/>
            <person name="Chen C."/>
            <person name="Yanf M."/>
            <person name="Daum C."/>
            <person name="Ng V."/>
            <person name="Clum A."/>
            <person name="Steindorff A."/>
            <person name="Ohm R."/>
            <person name="Martin F."/>
            <person name="Silar P."/>
            <person name="Natvig D."/>
            <person name="Lalanne C."/>
            <person name="Gautier V."/>
            <person name="Ament-Velasquez S.L."/>
            <person name="Kruys A."/>
            <person name="Hutchinson M.I."/>
            <person name="Powell A.J."/>
            <person name="Barry K."/>
            <person name="Miller A.N."/>
            <person name="Grigoriev I.V."/>
            <person name="Debuchy R."/>
            <person name="Gladieux P."/>
            <person name="Thoren M.H."/>
            <person name="Johannesson H."/>
        </authorList>
    </citation>
    <scope>NUCLEOTIDE SEQUENCE</scope>
    <source>
        <strain evidence="2">CBS 958.72</strain>
    </source>
</reference>
<accession>A0AAE0NL11</accession>
<evidence type="ECO:0000313" key="2">
    <source>
        <dbReference type="EMBL" id="KAK3383434.1"/>
    </source>
</evidence>
<feature type="region of interest" description="Disordered" evidence="1">
    <location>
        <begin position="1"/>
        <end position="26"/>
    </location>
</feature>
<comment type="caution">
    <text evidence="2">The sequence shown here is derived from an EMBL/GenBank/DDBJ whole genome shotgun (WGS) entry which is preliminary data.</text>
</comment>
<name>A0AAE0NL11_9PEZI</name>
<proteinExistence type="predicted"/>
<dbReference type="Proteomes" id="UP001287356">
    <property type="component" value="Unassembled WGS sequence"/>
</dbReference>
<dbReference type="AlphaFoldDB" id="A0AAE0NL11"/>
<feature type="region of interest" description="Disordered" evidence="1">
    <location>
        <begin position="61"/>
        <end position="101"/>
    </location>
</feature>
<organism evidence="2 3">
    <name type="scientific">Lasiosphaeria ovina</name>
    <dbReference type="NCBI Taxonomy" id="92902"/>
    <lineage>
        <taxon>Eukaryota</taxon>
        <taxon>Fungi</taxon>
        <taxon>Dikarya</taxon>
        <taxon>Ascomycota</taxon>
        <taxon>Pezizomycotina</taxon>
        <taxon>Sordariomycetes</taxon>
        <taxon>Sordariomycetidae</taxon>
        <taxon>Sordariales</taxon>
        <taxon>Lasiosphaeriaceae</taxon>
        <taxon>Lasiosphaeria</taxon>
    </lineage>
</organism>
<evidence type="ECO:0000256" key="1">
    <source>
        <dbReference type="SAM" id="MobiDB-lite"/>
    </source>
</evidence>
<protein>
    <submittedName>
        <fullName evidence="2">Uncharacterized protein</fullName>
    </submittedName>
</protein>
<dbReference type="EMBL" id="JAULSN010000001">
    <property type="protein sequence ID" value="KAK3383434.1"/>
    <property type="molecule type" value="Genomic_DNA"/>
</dbReference>